<dbReference type="GO" id="GO:0000049">
    <property type="term" value="F:tRNA binding"/>
    <property type="evidence" value="ECO:0007669"/>
    <property type="project" value="UniProtKB-UniRule"/>
</dbReference>
<comment type="function">
    <text evidence="7">Hydrolyzes ribosome-free peptidyl-tRNAs (with 1 or more amino acids incorporated), which drop off the ribosome during protein synthesis, or as a result of ribosome stalling.</text>
</comment>
<evidence type="ECO:0000256" key="1">
    <source>
        <dbReference type="ARBA" id="ARBA00013260"/>
    </source>
</evidence>
<dbReference type="RefSeq" id="WP_013162839.1">
    <property type="nucleotide sequence ID" value="NC_014216.1"/>
</dbReference>
<reference evidence="9" key="1">
    <citation type="submission" date="2010-02" db="EMBL/GenBank/DDBJ databases">
        <title>Complete sequence of Desulfurivibrio alkaliphilus AHT2.</title>
        <authorList>
            <consortium name="US DOE Joint Genome Institute"/>
            <person name="Pitluck S."/>
            <person name="Chertkov O."/>
            <person name="Detter J.C."/>
            <person name="Han C."/>
            <person name="Tapia R."/>
            <person name="Larimer F."/>
            <person name="Land M."/>
            <person name="Hauser L."/>
            <person name="Kyrpides N."/>
            <person name="Mikhailova N."/>
            <person name="Sorokin D.Y."/>
            <person name="Muyzer G."/>
            <person name="Woyke T."/>
        </authorList>
    </citation>
    <scope>NUCLEOTIDE SEQUENCE [LARGE SCALE GENOMIC DNA]</scope>
    <source>
        <strain evidence="9">DSM 19089 / UNIQEM U267 / AHT2</strain>
    </source>
</reference>
<keyword evidence="4 7" id="KW-0694">RNA-binding</keyword>
<evidence type="ECO:0000256" key="7">
    <source>
        <dbReference type="HAMAP-Rule" id="MF_00083"/>
    </source>
</evidence>
<dbReference type="Proteomes" id="UP000001508">
    <property type="component" value="Chromosome"/>
</dbReference>
<dbReference type="EC" id="3.1.1.29" evidence="1 7"/>
<comment type="function">
    <text evidence="7">Catalyzes the release of premature peptidyl moieties from peptidyl-tRNA molecules trapped in stalled 50S ribosomal subunits, and thus maintains levels of free tRNAs and 50S ribosomes.</text>
</comment>
<comment type="subunit">
    <text evidence="7">Monomer.</text>
</comment>
<dbReference type="InterPro" id="IPR001328">
    <property type="entry name" value="Pept_tRNA_hydro"/>
</dbReference>
<keyword evidence="9" id="KW-1185">Reference proteome</keyword>
<feature type="site" description="Discriminates between blocked and unblocked aminoacyl-tRNA" evidence="7">
    <location>
        <position position="9"/>
    </location>
</feature>
<feature type="active site" description="Proton acceptor" evidence="7">
    <location>
        <position position="19"/>
    </location>
</feature>
<dbReference type="GO" id="GO:0072344">
    <property type="term" value="P:rescue of stalled ribosome"/>
    <property type="evidence" value="ECO:0007669"/>
    <property type="project" value="UniProtKB-UniRule"/>
</dbReference>
<evidence type="ECO:0000313" key="8">
    <source>
        <dbReference type="EMBL" id="ADH85308.1"/>
    </source>
</evidence>
<evidence type="ECO:0000313" key="9">
    <source>
        <dbReference type="Proteomes" id="UP000001508"/>
    </source>
</evidence>
<sequence length="197" mass="21543">MRLLVGLGNPGGEYELTRHNVGFIFTDYLADRHGISLKNEKKWDAEVGRGTLWGQPVMLVKPLTYMNRSGLAVGKIARFFQLEPTSVVVFQDELDLPLGACRLVQGRGAGGHNGIKSLMDHLASRDFVRFRIGVGRPPAARAAAGFVLARFSPAELQVVDKLLPFLEEGVEMLLKRDLQAAMNLVNASTGADLQESV</sequence>
<evidence type="ECO:0000256" key="2">
    <source>
        <dbReference type="ARBA" id="ARBA00022555"/>
    </source>
</evidence>
<dbReference type="Gene3D" id="3.40.50.1470">
    <property type="entry name" value="Peptidyl-tRNA hydrolase"/>
    <property type="match status" value="1"/>
</dbReference>
<dbReference type="HOGENOM" id="CLU_062456_3_1_7"/>
<keyword evidence="3 7" id="KW-0378">Hydrolase</keyword>
<proteinExistence type="inferred from homology"/>
<dbReference type="AlphaFoldDB" id="D6Z153"/>
<dbReference type="GO" id="GO:0006515">
    <property type="term" value="P:protein quality control for misfolded or incompletely synthesized proteins"/>
    <property type="evidence" value="ECO:0007669"/>
    <property type="project" value="UniProtKB-UniRule"/>
</dbReference>
<evidence type="ECO:0000256" key="4">
    <source>
        <dbReference type="ARBA" id="ARBA00022884"/>
    </source>
</evidence>
<dbReference type="GO" id="GO:0005737">
    <property type="term" value="C:cytoplasm"/>
    <property type="evidence" value="ECO:0007669"/>
    <property type="project" value="UniProtKB-SubCell"/>
</dbReference>
<feature type="binding site" evidence="7">
    <location>
        <position position="67"/>
    </location>
    <ligand>
        <name>tRNA</name>
        <dbReference type="ChEBI" id="CHEBI:17843"/>
    </ligand>
</feature>
<name>D6Z153_DESAT</name>
<dbReference type="InterPro" id="IPR018171">
    <property type="entry name" value="Pept_tRNA_hydro_CS"/>
</dbReference>
<dbReference type="InterPro" id="IPR036416">
    <property type="entry name" value="Pept_tRNA_hydro_sf"/>
</dbReference>
<feature type="binding site" evidence="7">
    <location>
        <position position="113"/>
    </location>
    <ligand>
        <name>tRNA</name>
        <dbReference type="ChEBI" id="CHEBI:17843"/>
    </ligand>
</feature>
<dbReference type="CDD" id="cd00462">
    <property type="entry name" value="PTH"/>
    <property type="match status" value="1"/>
</dbReference>
<dbReference type="KEGG" id="dak:DaAHT2_0602"/>
<dbReference type="EMBL" id="CP001940">
    <property type="protein sequence ID" value="ADH85308.1"/>
    <property type="molecule type" value="Genomic_DNA"/>
</dbReference>
<accession>D6Z153</accession>
<dbReference type="OrthoDB" id="9800507at2"/>
<keyword evidence="7" id="KW-0963">Cytoplasm</keyword>
<dbReference type="Pfam" id="PF01195">
    <property type="entry name" value="Pept_tRNA_hydro"/>
    <property type="match status" value="1"/>
</dbReference>
<feature type="binding site" evidence="7">
    <location>
        <position position="65"/>
    </location>
    <ligand>
        <name>tRNA</name>
        <dbReference type="ChEBI" id="CHEBI:17843"/>
    </ligand>
</feature>
<comment type="subcellular location">
    <subcellularLocation>
        <location evidence="7">Cytoplasm</location>
    </subcellularLocation>
</comment>
<evidence type="ECO:0000256" key="6">
    <source>
        <dbReference type="ARBA" id="ARBA00050038"/>
    </source>
</evidence>
<evidence type="ECO:0000256" key="3">
    <source>
        <dbReference type="ARBA" id="ARBA00022801"/>
    </source>
</evidence>
<dbReference type="FunCoup" id="D6Z153">
    <property type="interactions" value="341"/>
</dbReference>
<dbReference type="SUPFAM" id="SSF53178">
    <property type="entry name" value="Peptidyl-tRNA hydrolase-like"/>
    <property type="match status" value="1"/>
</dbReference>
<feature type="site" description="Stabilizes the basic form of H active site to accept a proton" evidence="7">
    <location>
        <position position="92"/>
    </location>
</feature>
<dbReference type="PROSITE" id="PS01196">
    <property type="entry name" value="PEPT_TRNA_HYDROL_2"/>
    <property type="match status" value="1"/>
</dbReference>
<dbReference type="NCBIfam" id="TIGR00447">
    <property type="entry name" value="pth"/>
    <property type="match status" value="1"/>
</dbReference>
<dbReference type="InParanoid" id="D6Z153"/>
<dbReference type="HAMAP" id="MF_00083">
    <property type="entry name" value="Pept_tRNA_hydro_bact"/>
    <property type="match status" value="1"/>
</dbReference>
<organism evidence="8 9">
    <name type="scientific">Desulfurivibrio alkaliphilus (strain DSM 19089 / UNIQEM U267 / AHT2)</name>
    <dbReference type="NCBI Taxonomy" id="589865"/>
    <lineage>
        <taxon>Bacteria</taxon>
        <taxon>Pseudomonadati</taxon>
        <taxon>Thermodesulfobacteriota</taxon>
        <taxon>Desulfobulbia</taxon>
        <taxon>Desulfobulbales</taxon>
        <taxon>Desulfobulbaceae</taxon>
        <taxon>Desulfurivibrio</taxon>
    </lineage>
</organism>
<keyword evidence="2 7" id="KW-0820">tRNA-binding</keyword>
<dbReference type="FunFam" id="3.40.50.1470:FF:000001">
    <property type="entry name" value="Peptidyl-tRNA hydrolase"/>
    <property type="match status" value="1"/>
</dbReference>
<comment type="similarity">
    <text evidence="5 7">Belongs to the PTH family.</text>
</comment>
<feature type="binding site" evidence="7">
    <location>
        <position position="14"/>
    </location>
    <ligand>
        <name>tRNA</name>
        <dbReference type="ChEBI" id="CHEBI:17843"/>
    </ligand>
</feature>
<dbReference type="PANTHER" id="PTHR17224">
    <property type="entry name" value="PEPTIDYL-TRNA HYDROLASE"/>
    <property type="match status" value="1"/>
</dbReference>
<dbReference type="eggNOG" id="COG0193">
    <property type="taxonomic scope" value="Bacteria"/>
</dbReference>
<comment type="catalytic activity">
    <reaction evidence="7">
        <text>an N-acyl-L-alpha-aminoacyl-tRNA + H2O = an N-acyl-L-amino acid + a tRNA + H(+)</text>
        <dbReference type="Rhea" id="RHEA:54448"/>
        <dbReference type="Rhea" id="RHEA-COMP:10123"/>
        <dbReference type="Rhea" id="RHEA-COMP:13883"/>
        <dbReference type="ChEBI" id="CHEBI:15377"/>
        <dbReference type="ChEBI" id="CHEBI:15378"/>
        <dbReference type="ChEBI" id="CHEBI:59874"/>
        <dbReference type="ChEBI" id="CHEBI:78442"/>
        <dbReference type="ChEBI" id="CHEBI:138191"/>
        <dbReference type="EC" id="3.1.1.29"/>
    </reaction>
</comment>
<dbReference type="PANTHER" id="PTHR17224:SF1">
    <property type="entry name" value="PEPTIDYL-TRNA HYDROLASE"/>
    <property type="match status" value="1"/>
</dbReference>
<gene>
    <name evidence="7" type="primary">pth</name>
    <name evidence="8" type="ordered locus">DaAHT2_0602</name>
</gene>
<evidence type="ECO:0000256" key="5">
    <source>
        <dbReference type="ARBA" id="ARBA00038063"/>
    </source>
</evidence>
<dbReference type="STRING" id="589865.DaAHT2_0602"/>
<dbReference type="GO" id="GO:0004045">
    <property type="term" value="F:peptidyl-tRNA hydrolase activity"/>
    <property type="evidence" value="ECO:0007669"/>
    <property type="project" value="UniProtKB-UniRule"/>
</dbReference>
<protein>
    <recommendedName>
        <fullName evidence="6 7">Peptidyl-tRNA hydrolase</fullName>
        <shortName evidence="7">Pth</shortName>
        <ecNumber evidence="1 7">3.1.1.29</ecNumber>
    </recommendedName>
</protein>